<evidence type="ECO:0000259" key="6">
    <source>
        <dbReference type="Pfam" id="PF01266"/>
    </source>
</evidence>
<dbReference type="Proteomes" id="UP001165160">
    <property type="component" value="Unassembled WGS sequence"/>
</dbReference>
<evidence type="ECO:0000256" key="2">
    <source>
        <dbReference type="ARBA" id="ARBA00006730"/>
    </source>
</evidence>
<dbReference type="AlphaFoldDB" id="A0A9W7BRD1"/>
<keyword evidence="3" id="KW-0285">Flavoprotein</keyword>
<dbReference type="PANTHER" id="PTHR11530:SF11">
    <property type="entry name" value="D-ASPARTATE OXIDASE"/>
    <property type="match status" value="1"/>
</dbReference>
<dbReference type="InterPro" id="IPR006076">
    <property type="entry name" value="FAD-dep_OxRdtase"/>
</dbReference>
<protein>
    <recommendedName>
        <fullName evidence="6">FAD dependent oxidoreductase domain-containing protein</fullName>
    </recommendedName>
</protein>
<accession>A0A9W7BRD1</accession>
<name>A0A9W7BRD1_9STRA</name>
<comment type="caution">
    <text evidence="7">The sequence shown here is derived from an EMBL/GenBank/DDBJ whole genome shotgun (WGS) entry which is preliminary data.</text>
</comment>
<dbReference type="SUPFAM" id="SSF54373">
    <property type="entry name" value="FAD-linked reductases, C-terminal domain"/>
    <property type="match status" value="1"/>
</dbReference>
<keyword evidence="8" id="KW-1185">Reference proteome</keyword>
<dbReference type="GO" id="GO:0019478">
    <property type="term" value="P:D-amino acid catabolic process"/>
    <property type="evidence" value="ECO:0007669"/>
    <property type="project" value="TreeGrafter"/>
</dbReference>
<evidence type="ECO:0000313" key="8">
    <source>
        <dbReference type="Proteomes" id="UP001165160"/>
    </source>
</evidence>
<evidence type="ECO:0000256" key="3">
    <source>
        <dbReference type="ARBA" id="ARBA00022630"/>
    </source>
</evidence>
<evidence type="ECO:0000256" key="1">
    <source>
        <dbReference type="ARBA" id="ARBA00001974"/>
    </source>
</evidence>
<dbReference type="EMBL" id="BRXX01000127">
    <property type="protein sequence ID" value="GMH92332.1"/>
    <property type="molecule type" value="Genomic_DNA"/>
</dbReference>
<comment type="similarity">
    <text evidence="2">Belongs to the DAMOX/DASOX family.</text>
</comment>
<dbReference type="SUPFAM" id="SSF51971">
    <property type="entry name" value="Nucleotide-binding domain"/>
    <property type="match status" value="1"/>
</dbReference>
<dbReference type="Gene3D" id="3.30.9.10">
    <property type="entry name" value="D-Amino Acid Oxidase, subunit A, domain 2"/>
    <property type="match status" value="1"/>
</dbReference>
<dbReference type="GO" id="GO:0016855">
    <property type="term" value="F:racemase and epimerase activity, acting on amino acids and derivatives"/>
    <property type="evidence" value="ECO:0007669"/>
    <property type="project" value="InterPro"/>
</dbReference>
<gene>
    <name evidence="7" type="ORF">TrVE_jg2598</name>
</gene>
<evidence type="ECO:0000256" key="4">
    <source>
        <dbReference type="ARBA" id="ARBA00022827"/>
    </source>
</evidence>
<reference evidence="8" key="1">
    <citation type="journal article" date="2023" name="Commun. Biol.">
        <title>Genome analysis of Parmales, the sister group of diatoms, reveals the evolutionary specialization of diatoms from phago-mixotrophs to photoautotrophs.</title>
        <authorList>
            <person name="Ban H."/>
            <person name="Sato S."/>
            <person name="Yoshikawa S."/>
            <person name="Yamada K."/>
            <person name="Nakamura Y."/>
            <person name="Ichinomiya M."/>
            <person name="Sato N."/>
            <person name="Blanc-Mathieu R."/>
            <person name="Endo H."/>
            <person name="Kuwata A."/>
            <person name="Ogata H."/>
        </authorList>
    </citation>
    <scope>NUCLEOTIDE SEQUENCE [LARGE SCALE GENOMIC DNA]</scope>
    <source>
        <strain evidence="8">NIES 3699</strain>
    </source>
</reference>
<keyword evidence="4" id="KW-0274">FAD</keyword>
<organism evidence="7 8">
    <name type="scientific">Triparma verrucosa</name>
    <dbReference type="NCBI Taxonomy" id="1606542"/>
    <lineage>
        <taxon>Eukaryota</taxon>
        <taxon>Sar</taxon>
        <taxon>Stramenopiles</taxon>
        <taxon>Ochrophyta</taxon>
        <taxon>Bolidophyceae</taxon>
        <taxon>Parmales</taxon>
        <taxon>Triparmaceae</taxon>
        <taxon>Triparma</taxon>
    </lineage>
</organism>
<proteinExistence type="inferred from homology"/>
<dbReference type="InterPro" id="IPR023209">
    <property type="entry name" value="DAO"/>
</dbReference>
<dbReference type="Gene3D" id="3.40.50.1860">
    <property type="match status" value="2"/>
</dbReference>
<evidence type="ECO:0000313" key="7">
    <source>
        <dbReference type="EMBL" id="GMH92332.1"/>
    </source>
</evidence>
<dbReference type="GO" id="GO:0005737">
    <property type="term" value="C:cytoplasm"/>
    <property type="evidence" value="ECO:0007669"/>
    <property type="project" value="TreeGrafter"/>
</dbReference>
<dbReference type="GO" id="GO:0003884">
    <property type="term" value="F:D-amino-acid oxidase activity"/>
    <property type="evidence" value="ECO:0007669"/>
    <property type="project" value="InterPro"/>
</dbReference>
<dbReference type="Gene3D" id="3.40.50.720">
    <property type="entry name" value="NAD(P)-binding Rossmann-like Domain"/>
    <property type="match status" value="1"/>
</dbReference>
<dbReference type="InterPro" id="IPR001920">
    <property type="entry name" value="Asp/Glu_race"/>
</dbReference>
<dbReference type="PANTHER" id="PTHR11530">
    <property type="entry name" value="D-AMINO ACID OXIDASE"/>
    <property type="match status" value="1"/>
</dbReference>
<comment type="cofactor">
    <cofactor evidence="1">
        <name>FAD</name>
        <dbReference type="ChEBI" id="CHEBI:57692"/>
    </cofactor>
</comment>
<keyword evidence="5" id="KW-0560">Oxidoreductase</keyword>
<dbReference type="Pfam" id="PF01266">
    <property type="entry name" value="DAO"/>
    <property type="match status" value="1"/>
</dbReference>
<sequence>MPTATLKELLSSASSSSLTFAAIDDGIGGLKVVSAIESELSKLKFGSPMDVDLLFFDCSMKEGNFPDLPLQDQILLLDGYLRAISSLASAIVLACHTYSTIYERTNFAAESSLPVILMGSGVIAYNDFVQSRDLRKTAPIYFGTKTTKRRLDVEIIEGVAAERAVCIACPKLATSVACGKRDVTEALIKQYAEDAAYKLNELKLGTSLETVIVTLCCTHYSFVASLFESAMRECLPFVTIEVIDTVKTSVEVLNRPGKRVNPTSAQEHSPSFDVRILSRLAKIPDSLLPQLTPIVKAKAGSVLEPLPAAFDETPSPTRPRCLVLGSGVNGLTCALRLLKEGYDVHLIAEEIAGSRGIVFASSCLAQTTSNGAGAIWEFPPFGCSPQKEAREWLLQGRAVFELLSANKQETGVHLRPQTVVSRSDNPDNINAITDFKNWSFVNPDFTSGKRGDPDAPDSFEQVNSLYNCYTWYTSPIAFMPRYLNWLYTCCRDNGATFTRSRFSSIQEALRIVDGKFNLVVNCLGLGATATGDKDMFPARGALVYLYAPEVTSFYEDIDRADEDLTYIVPQENGVIACAGSSGGEEDFGLENRIGECEAVLRRCRDILPILKDAPILGEWVGLRPKRKGGIRLELTKDEGYDVINNYGHGGSGVVLSWGCAHSVASLAREVAKKNGLGLHGIEIKIVLGKKGAVLPSLEEGALTEEMRVLLKKAEFSLAAPGS</sequence>
<feature type="domain" description="FAD dependent oxidoreductase" evidence="6">
    <location>
        <begin position="321"/>
        <end position="665"/>
    </location>
</feature>
<dbReference type="GO" id="GO:0071949">
    <property type="term" value="F:FAD binding"/>
    <property type="evidence" value="ECO:0007669"/>
    <property type="project" value="InterPro"/>
</dbReference>
<evidence type="ECO:0000256" key="5">
    <source>
        <dbReference type="ARBA" id="ARBA00023002"/>
    </source>
</evidence>